<protein>
    <submittedName>
        <fullName evidence="5">MarR family transcriptional regulator</fullName>
    </submittedName>
</protein>
<dbReference type="EMBL" id="QGGW01000002">
    <property type="protein sequence ID" value="PWK61423.1"/>
    <property type="molecule type" value="Genomic_DNA"/>
</dbReference>
<dbReference type="AlphaFoldDB" id="A0A316GKG1"/>
<dbReference type="GO" id="GO:0003677">
    <property type="term" value="F:DNA binding"/>
    <property type="evidence" value="ECO:0007669"/>
    <property type="project" value="UniProtKB-KW"/>
</dbReference>
<gene>
    <name evidence="5" type="ORF">C7455_102111</name>
</gene>
<sequence>MKDEPRTPERIAELLVHVGRAARSEDSGSDLTAAQWTCLRFFSRANGSTRTPSGFASFQATTRGTASQIIKTLERRGLIVRTRSERDRRSVCFDLTDEGTAMLARDPLRQLIGVVGALATTERDGFLATLSRLSNALAFRRDMPAFGTCRDCSHFGTSGDTAFCACMAAELAAEDTTKLCASYSGPTLTRRSEGKHDDAA</sequence>
<proteinExistence type="predicted"/>
<keyword evidence="6" id="KW-1185">Reference proteome</keyword>
<dbReference type="Proteomes" id="UP000245708">
    <property type="component" value="Unassembled WGS sequence"/>
</dbReference>
<dbReference type="PANTHER" id="PTHR33164:SF89">
    <property type="entry name" value="MARR FAMILY REGULATORY PROTEIN"/>
    <property type="match status" value="1"/>
</dbReference>
<evidence type="ECO:0000313" key="6">
    <source>
        <dbReference type="Proteomes" id="UP000245708"/>
    </source>
</evidence>
<dbReference type="RefSeq" id="WP_109666360.1">
    <property type="nucleotide sequence ID" value="NZ_QGGW01000002.1"/>
</dbReference>
<keyword evidence="1" id="KW-0805">Transcription regulation</keyword>
<evidence type="ECO:0000256" key="2">
    <source>
        <dbReference type="ARBA" id="ARBA00023125"/>
    </source>
</evidence>
<feature type="domain" description="HTH marR-type" evidence="4">
    <location>
        <begin position="8"/>
        <end position="135"/>
    </location>
</feature>
<dbReference type="SUPFAM" id="SSF46785">
    <property type="entry name" value="Winged helix' DNA-binding domain"/>
    <property type="match status" value="1"/>
</dbReference>
<dbReference type="SMART" id="SM00347">
    <property type="entry name" value="HTH_MARR"/>
    <property type="match status" value="1"/>
</dbReference>
<dbReference type="OrthoDB" id="5522755at2"/>
<dbReference type="GO" id="GO:0003700">
    <property type="term" value="F:DNA-binding transcription factor activity"/>
    <property type="evidence" value="ECO:0007669"/>
    <property type="project" value="InterPro"/>
</dbReference>
<name>A0A316GKG1_9RHOB</name>
<dbReference type="PANTHER" id="PTHR33164">
    <property type="entry name" value="TRANSCRIPTIONAL REGULATOR, MARR FAMILY"/>
    <property type="match status" value="1"/>
</dbReference>
<comment type="caution">
    <text evidence="5">The sequence shown here is derived from an EMBL/GenBank/DDBJ whole genome shotgun (WGS) entry which is preliminary data.</text>
</comment>
<dbReference type="InterPro" id="IPR023187">
    <property type="entry name" value="Tscrpt_reg_MarR-type_CS"/>
</dbReference>
<evidence type="ECO:0000313" key="5">
    <source>
        <dbReference type="EMBL" id="PWK61423.1"/>
    </source>
</evidence>
<dbReference type="PROSITE" id="PS50995">
    <property type="entry name" value="HTH_MARR_2"/>
    <property type="match status" value="1"/>
</dbReference>
<dbReference type="Pfam" id="PF12802">
    <property type="entry name" value="MarR_2"/>
    <property type="match status" value="1"/>
</dbReference>
<dbReference type="PROSITE" id="PS01117">
    <property type="entry name" value="HTH_MARR_1"/>
    <property type="match status" value="1"/>
</dbReference>
<dbReference type="GO" id="GO:0006950">
    <property type="term" value="P:response to stress"/>
    <property type="evidence" value="ECO:0007669"/>
    <property type="project" value="TreeGrafter"/>
</dbReference>
<keyword evidence="3" id="KW-0804">Transcription</keyword>
<organism evidence="5 6">
    <name type="scientific">Roseicyclus mahoneyensis</name>
    <dbReference type="NCBI Taxonomy" id="164332"/>
    <lineage>
        <taxon>Bacteria</taxon>
        <taxon>Pseudomonadati</taxon>
        <taxon>Pseudomonadota</taxon>
        <taxon>Alphaproteobacteria</taxon>
        <taxon>Rhodobacterales</taxon>
        <taxon>Roseobacteraceae</taxon>
        <taxon>Roseicyclus</taxon>
    </lineage>
</organism>
<dbReference type="Gene3D" id="1.10.10.10">
    <property type="entry name" value="Winged helix-like DNA-binding domain superfamily/Winged helix DNA-binding domain"/>
    <property type="match status" value="1"/>
</dbReference>
<keyword evidence="2" id="KW-0238">DNA-binding</keyword>
<evidence type="ECO:0000256" key="3">
    <source>
        <dbReference type="ARBA" id="ARBA00023163"/>
    </source>
</evidence>
<evidence type="ECO:0000256" key="1">
    <source>
        <dbReference type="ARBA" id="ARBA00023015"/>
    </source>
</evidence>
<dbReference type="InterPro" id="IPR036390">
    <property type="entry name" value="WH_DNA-bd_sf"/>
</dbReference>
<dbReference type="InterPro" id="IPR000835">
    <property type="entry name" value="HTH_MarR-typ"/>
</dbReference>
<reference evidence="5 6" key="1">
    <citation type="submission" date="2018-05" db="EMBL/GenBank/DDBJ databases">
        <title>Genomic Encyclopedia of Type Strains, Phase IV (KMG-IV): sequencing the most valuable type-strain genomes for metagenomic binning, comparative biology and taxonomic classification.</title>
        <authorList>
            <person name="Goeker M."/>
        </authorList>
    </citation>
    <scope>NUCLEOTIDE SEQUENCE [LARGE SCALE GENOMIC DNA]</scope>
    <source>
        <strain evidence="5 6">DSM 16097</strain>
    </source>
</reference>
<accession>A0A316GKG1</accession>
<dbReference type="InterPro" id="IPR036388">
    <property type="entry name" value="WH-like_DNA-bd_sf"/>
</dbReference>
<evidence type="ECO:0000259" key="4">
    <source>
        <dbReference type="PROSITE" id="PS50995"/>
    </source>
</evidence>
<dbReference type="InterPro" id="IPR039422">
    <property type="entry name" value="MarR/SlyA-like"/>
</dbReference>